<dbReference type="EMBL" id="JAZDWU010000001">
    <property type="protein sequence ID" value="KAL0013001.1"/>
    <property type="molecule type" value="Genomic_DNA"/>
</dbReference>
<gene>
    <name evidence="1" type="ORF">SO802_000070</name>
</gene>
<evidence type="ECO:0000313" key="1">
    <source>
        <dbReference type="EMBL" id="KAL0013001.1"/>
    </source>
</evidence>
<reference evidence="1 2" key="1">
    <citation type="submission" date="2024-01" db="EMBL/GenBank/DDBJ databases">
        <title>A telomere-to-telomere, gap-free genome of sweet tea (Lithocarpus litseifolius).</title>
        <authorList>
            <person name="Zhou J."/>
        </authorList>
    </citation>
    <scope>NUCLEOTIDE SEQUENCE [LARGE SCALE GENOMIC DNA]</scope>
    <source>
        <strain evidence="1">Zhou-2022a</strain>
        <tissue evidence="1">Leaf</tissue>
    </source>
</reference>
<dbReference type="PANTHER" id="PTHR48102:SF7">
    <property type="entry name" value="ATP-DEPENDENT CLP PROTEASE ATP-BINDING SUBUNIT CLPX-LIKE, MITOCHONDRIAL"/>
    <property type="match status" value="1"/>
</dbReference>
<comment type="caution">
    <text evidence="1">The sequence shown here is derived from an EMBL/GenBank/DDBJ whole genome shotgun (WGS) entry which is preliminary data.</text>
</comment>
<dbReference type="Gene3D" id="3.40.50.300">
    <property type="entry name" value="P-loop containing nucleotide triphosphate hydrolases"/>
    <property type="match status" value="1"/>
</dbReference>
<dbReference type="Proteomes" id="UP001459277">
    <property type="component" value="Unassembled WGS sequence"/>
</dbReference>
<proteinExistence type="predicted"/>
<keyword evidence="2" id="KW-1185">Reference proteome</keyword>
<dbReference type="AlphaFoldDB" id="A0AAW2DRH8"/>
<organism evidence="1 2">
    <name type="scientific">Lithocarpus litseifolius</name>
    <dbReference type="NCBI Taxonomy" id="425828"/>
    <lineage>
        <taxon>Eukaryota</taxon>
        <taxon>Viridiplantae</taxon>
        <taxon>Streptophyta</taxon>
        <taxon>Embryophyta</taxon>
        <taxon>Tracheophyta</taxon>
        <taxon>Spermatophyta</taxon>
        <taxon>Magnoliopsida</taxon>
        <taxon>eudicotyledons</taxon>
        <taxon>Gunneridae</taxon>
        <taxon>Pentapetalae</taxon>
        <taxon>rosids</taxon>
        <taxon>fabids</taxon>
        <taxon>Fagales</taxon>
        <taxon>Fagaceae</taxon>
        <taxon>Lithocarpus</taxon>
    </lineage>
</organism>
<sequence>MSTPFPYLDGYQKYTLLCGGAFVDLEKTISERRQDSSIVFGAPVRANMRTGGSTNAVVTSSLLESVRIHPICSDLIAYGLIPEFVGRFPILVSLSALNEDQLVQVLTEPKNSLAKQYKKMFSMNNCLFFFLLPGLWSQASDADMVTLYAVQLVLLLSIKFQIPDIRAENDTINAVLVDEEAVGSVAAPGCGAKILHDDGAFNQLLPDKKFRDPMGGVVSESEFLEGELHVQSRAIRL</sequence>
<dbReference type="Gene3D" id="1.10.8.60">
    <property type="match status" value="1"/>
</dbReference>
<dbReference type="InterPro" id="IPR050052">
    <property type="entry name" value="ATP-dep_Clp_protease_ClpX"/>
</dbReference>
<dbReference type="GO" id="GO:0005524">
    <property type="term" value="F:ATP binding"/>
    <property type="evidence" value="ECO:0007669"/>
    <property type="project" value="TreeGrafter"/>
</dbReference>
<evidence type="ECO:0000313" key="2">
    <source>
        <dbReference type="Proteomes" id="UP001459277"/>
    </source>
</evidence>
<dbReference type="GO" id="GO:0016887">
    <property type="term" value="F:ATP hydrolysis activity"/>
    <property type="evidence" value="ECO:0007669"/>
    <property type="project" value="TreeGrafter"/>
</dbReference>
<protein>
    <submittedName>
        <fullName evidence="1">Uncharacterized protein</fullName>
    </submittedName>
</protein>
<dbReference type="InterPro" id="IPR027417">
    <property type="entry name" value="P-loop_NTPase"/>
</dbReference>
<dbReference type="GO" id="GO:0005759">
    <property type="term" value="C:mitochondrial matrix"/>
    <property type="evidence" value="ECO:0007669"/>
    <property type="project" value="TreeGrafter"/>
</dbReference>
<dbReference type="GO" id="GO:0051603">
    <property type="term" value="P:proteolysis involved in protein catabolic process"/>
    <property type="evidence" value="ECO:0007669"/>
    <property type="project" value="TreeGrafter"/>
</dbReference>
<name>A0AAW2DRH8_9ROSI</name>
<dbReference type="PANTHER" id="PTHR48102">
    <property type="entry name" value="ATP-DEPENDENT CLP PROTEASE ATP-BINDING SUBUNIT CLPX-LIKE, MITOCHONDRIAL-RELATED"/>
    <property type="match status" value="1"/>
</dbReference>
<accession>A0AAW2DRH8</accession>